<evidence type="ECO:0000313" key="2">
    <source>
        <dbReference type="EMBL" id="CAL1405419.1"/>
    </source>
</evidence>
<name>A0AAV2G472_9ROSI</name>
<feature type="compositionally biased region" description="Low complexity" evidence="1">
    <location>
        <begin position="22"/>
        <end position="37"/>
    </location>
</feature>
<reference evidence="2 3" key="1">
    <citation type="submission" date="2024-04" db="EMBL/GenBank/DDBJ databases">
        <authorList>
            <person name="Fracassetti M."/>
        </authorList>
    </citation>
    <scope>NUCLEOTIDE SEQUENCE [LARGE SCALE GENOMIC DNA]</scope>
</reference>
<evidence type="ECO:0000256" key="1">
    <source>
        <dbReference type="SAM" id="MobiDB-lite"/>
    </source>
</evidence>
<sequence length="105" mass="11632">MISTDADNDDKLVDEAEEMNLSPTPAAAAADPAFSTPEAKEHQIPKPITCPPAPLRAPGKRRLSRSAIRDATKKFRAARDFLLSPEMETGRRTPKHDLRSAKHFR</sequence>
<dbReference type="EMBL" id="OZ034821">
    <property type="protein sequence ID" value="CAL1405419.1"/>
    <property type="molecule type" value="Genomic_DNA"/>
</dbReference>
<keyword evidence="3" id="KW-1185">Reference proteome</keyword>
<feature type="region of interest" description="Disordered" evidence="1">
    <location>
        <begin position="85"/>
        <end position="105"/>
    </location>
</feature>
<accession>A0AAV2G472</accession>
<feature type="compositionally biased region" description="Basic and acidic residues" evidence="1">
    <location>
        <begin position="88"/>
        <end position="105"/>
    </location>
</feature>
<organism evidence="2 3">
    <name type="scientific">Linum trigynum</name>
    <dbReference type="NCBI Taxonomy" id="586398"/>
    <lineage>
        <taxon>Eukaryota</taxon>
        <taxon>Viridiplantae</taxon>
        <taxon>Streptophyta</taxon>
        <taxon>Embryophyta</taxon>
        <taxon>Tracheophyta</taxon>
        <taxon>Spermatophyta</taxon>
        <taxon>Magnoliopsida</taxon>
        <taxon>eudicotyledons</taxon>
        <taxon>Gunneridae</taxon>
        <taxon>Pentapetalae</taxon>
        <taxon>rosids</taxon>
        <taxon>fabids</taxon>
        <taxon>Malpighiales</taxon>
        <taxon>Linaceae</taxon>
        <taxon>Linum</taxon>
    </lineage>
</organism>
<gene>
    <name evidence="2" type="ORF">LTRI10_LOCUS45205</name>
</gene>
<dbReference type="AlphaFoldDB" id="A0AAV2G472"/>
<feature type="region of interest" description="Disordered" evidence="1">
    <location>
        <begin position="1"/>
        <end position="64"/>
    </location>
</feature>
<protein>
    <submittedName>
        <fullName evidence="2">Uncharacterized protein</fullName>
    </submittedName>
</protein>
<proteinExistence type="predicted"/>
<dbReference type="Proteomes" id="UP001497516">
    <property type="component" value="Chromosome 8"/>
</dbReference>
<evidence type="ECO:0000313" key="3">
    <source>
        <dbReference type="Proteomes" id="UP001497516"/>
    </source>
</evidence>